<dbReference type="EMBL" id="BMRP01000006">
    <property type="protein sequence ID" value="GGU58441.1"/>
    <property type="molecule type" value="Genomic_DNA"/>
</dbReference>
<feature type="region of interest" description="Disordered" evidence="1">
    <location>
        <begin position="1"/>
        <end position="26"/>
    </location>
</feature>
<reference evidence="3" key="1">
    <citation type="journal article" date="2019" name="Int. J. Syst. Evol. Microbiol.">
        <title>The Global Catalogue of Microorganisms (GCM) 10K type strain sequencing project: providing services to taxonomists for standard genome sequencing and annotation.</title>
        <authorList>
            <consortium name="The Broad Institute Genomics Platform"/>
            <consortium name="The Broad Institute Genome Sequencing Center for Infectious Disease"/>
            <person name="Wu L."/>
            <person name="Ma J."/>
        </authorList>
    </citation>
    <scope>NUCLEOTIDE SEQUENCE [LARGE SCALE GENOMIC DNA]</scope>
    <source>
        <strain evidence="3">JCM 3399</strain>
    </source>
</reference>
<name>A0ABQ2UYW4_9ACTN</name>
<evidence type="ECO:0000313" key="2">
    <source>
        <dbReference type="EMBL" id="GGU58441.1"/>
    </source>
</evidence>
<keyword evidence="3" id="KW-1185">Reference proteome</keyword>
<comment type="caution">
    <text evidence="2">The sequence shown here is derived from an EMBL/GenBank/DDBJ whole genome shotgun (WGS) entry which is preliminary data.</text>
</comment>
<accession>A0ABQ2UYW4</accession>
<proteinExistence type="predicted"/>
<organism evidence="2 3">
    <name type="scientific">Streptomyces albospinus</name>
    <dbReference type="NCBI Taxonomy" id="285515"/>
    <lineage>
        <taxon>Bacteria</taxon>
        <taxon>Bacillati</taxon>
        <taxon>Actinomycetota</taxon>
        <taxon>Actinomycetes</taxon>
        <taxon>Kitasatosporales</taxon>
        <taxon>Streptomycetaceae</taxon>
        <taxon>Streptomyces</taxon>
    </lineage>
</organism>
<sequence>MKAGGTDNGAADGRAKGSGRLLRGRGGAPLIAPRVIGAPGMPRKVVRIAVVMAVNAGHTLVLTPHFRNALHYSALRTGLTFVPTALAHGAVGL</sequence>
<evidence type="ECO:0000256" key="1">
    <source>
        <dbReference type="SAM" id="MobiDB-lite"/>
    </source>
</evidence>
<dbReference type="RefSeq" id="WP_189299220.1">
    <property type="nucleotide sequence ID" value="NZ_BMRP01000006.1"/>
</dbReference>
<gene>
    <name evidence="2" type="ORF">GCM10010211_24260</name>
</gene>
<evidence type="ECO:0000313" key="3">
    <source>
        <dbReference type="Proteomes" id="UP000654471"/>
    </source>
</evidence>
<dbReference type="Proteomes" id="UP000654471">
    <property type="component" value="Unassembled WGS sequence"/>
</dbReference>
<protein>
    <submittedName>
        <fullName evidence="2">Uncharacterized protein</fullName>
    </submittedName>
</protein>